<feature type="transmembrane region" description="Helical" evidence="1">
    <location>
        <begin position="42"/>
        <end position="64"/>
    </location>
</feature>
<keyword evidence="1" id="KW-0812">Transmembrane</keyword>
<keyword evidence="1" id="KW-0472">Membrane</keyword>
<dbReference type="AlphaFoldDB" id="A0A848G7R6"/>
<dbReference type="RefSeq" id="WP_169146501.1">
    <property type="nucleotide sequence ID" value="NZ_JABBGA010000011.1"/>
</dbReference>
<gene>
    <name evidence="2" type="ORF">HHL15_14520</name>
</gene>
<evidence type="ECO:0000313" key="2">
    <source>
        <dbReference type="EMBL" id="NML26965.1"/>
    </source>
</evidence>
<name>A0A848G7R6_9RHOO</name>
<sequence>MKLDDVRGGLLRYLGLLAVPGIPCFCWYALGGAGDAGSGFRALALIAYSLALLGVGGIAMALLARRNNGAVRVREVREARRSDPG</sequence>
<accession>A0A848G7R6</accession>
<protein>
    <submittedName>
        <fullName evidence="2">Uncharacterized protein</fullName>
    </submittedName>
</protein>
<keyword evidence="1" id="KW-1133">Transmembrane helix</keyword>
<reference evidence="2 3" key="1">
    <citation type="submission" date="2020-04" db="EMBL/GenBank/DDBJ databases">
        <title>Zoogloea sp. G-4-1-14 isolated from soil.</title>
        <authorList>
            <person name="Dahal R.H."/>
        </authorList>
    </citation>
    <scope>NUCLEOTIDE SEQUENCE [LARGE SCALE GENOMIC DNA]</scope>
    <source>
        <strain evidence="2 3">G-4-1-14</strain>
    </source>
</reference>
<organism evidence="2 3">
    <name type="scientific">Zoogloea dura</name>
    <dbReference type="NCBI Taxonomy" id="2728840"/>
    <lineage>
        <taxon>Bacteria</taxon>
        <taxon>Pseudomonadati</taxon>
        <taxon>Pseudomonadota</taxon>
        <taxon>Betaproteobacteria</taxon>
        <taxon>Rhodocyclales</taxon>
        <taxon>Zoogloeaceae</taxon>
        <taxon>Zoogloea</taxon>
    </lineage>
</organism>
<evidence type="ECO:0000256" key="1">
    <source>
        <dbReference type="SAM" id="Phobius"/>
    </source>
</evidence>
<keyword evidence="3" id="KW-1185">Reference proteome</keyword>
<proteinExistence type="predicted"/>
<feature type="transmembrane region" description="Helical" evidence="1">
    <location>
        <begin position="12"/>
        <end position="30"/>
    </location>
</feature>
<dbReference type="EMBL" id="JABBGA010000011">
    <property type="protein sequence ID" value="NML26965.1"/>
    <property type="molecule type" value="Genomic_DNA"/>
</dbReference>
<comment type="caution">
    <text evidence="2">The sequence shown here is derived from an EMBL/GenBank/DDBJ whole genome shotgun (WGS) entry which is preliminary data.</text>
</comment>
<dbReference type="Proteomes" id="UP000580043">
    <property type="component" value="Unassembled WGS sequence"/>
</dbReference>
<evidence type="ECO:0000313" key="3">
    <source>
        <dbReference type="Proteomes" id="UP000580043"/>
    </source>
</evidence>